<feature type="transmembrane region" description="Helical" evidence="1">
    <location>
        <begin position="55"/>
        <end position="77"/>
    </location>
</feature>
<evidence type="ECO:0000313" key="3">
    <source>
        <dbReference type="Proteomes" id="UP001362999"/>
    </source>
</evidence>
<dbReference type="EMBL" id="JAWWNJ010000235">
    <property type="protein sequence ID" value="KAK6969027.1"/>
    <property type="molecule type" value="Genomic_DNA"/>
</dbReference>
<dbReference type="Proteomes" id="UP001362999">
    <property type="component" value="Unassembled WGS sequence"/>
</dbReference>
<proteinExistence type="predicted"/>
<name>A0AAV9Z1Y5_9AGAR</name>
<keyword evidence="1" id="KW-0812">Transmembrane</keyword>
<evidence type="ECO:0008006" key="4">
    <source>
        <dbReference type="Google" id="ProtNLM"/>
    </source>
</evidence>
<feature type="transmembrane region" description="Helical" evidence="1">
    <location>
        <begin position="247"/>
        <end position="268"/>
    </location>
</feature>
<accession>A0AAV9Z1Y5</accession>
<reference evidence="2 3" key="1">
    <citation type="journal article" date="2024" name="J Genomics">
        <title>Draft genome sequencing and assembly of Favolaschia claudopus CIRM-BRFM 2984 isolated from oak limbs.</title>
        <authorList>
            <person name="Navarro D."/>
            <person name="Drula E."/>
            <person name="Chaduli D."/>
            <person name="Cazenave R."/>
            <person name="Ahrendt S."/>
            <person name="Wang J."/>
            <person name="Lipzen A."/>
            <person name="Daum C."/>
            <person name="Barry K."/>
            <person name="Grigoriev I.V."/>
            <person name="Favel A."/>
            <person name="Rosso M.N."/>
            <person name="Martin F."/>
        </authorList>
    </citation>
    <scope>NUCLEOTIDE SEQUENCE [LARGE SCALE GENOMIC DNA]</scope>
    <source>
        <strain evidence="2 3">CIRM-BRFM 2984</strain>
    </source>
</reference>
<gene>
    <name evidence="2" type="ORF">R3P38DRAFT_3505636</name>
</gene>
<feature type="transmembrane region" description="Helical" evidence="1">
    <location>
        <begin position="110"/>
        <end position="129"/>
    </location>
</feature>
<comment type="caution">
    <text evidence="2">The sequence shown here is derived from an EMBL/GenBank/DDBJ whole genome shotgun (WGS) entry which is preliminary data.</text>
</comment>
<feature type="transmembrane region" description="Helical" evidence="1">
    <location>
        <begin position="161"/>
        <end position="180"/>
    </location>
</feature>
<feature type="transmembrane region" description="Helical" evidence="1">
    <location>
        <begin position="192"/>
        <end position="217"/>
    </location>
</feature>
<feature type="transmembrane region" description="Helical" evidence="1">
    <location>
        <begin position="274"/>
        <end position="292"/>
    </location>
</feature>
<keyword evidence="3" id="KW-1185">Reference proteome</keyword>
<feature type="transmembrane region" description="Helical" evidence="1">
    <location>
        <begin position="20"/>
        <end position="43"/>
    </location>
</feature>
<keyword evidence="1" id="KW-0472">Membrane</keyword>
<evidence type="ECO:0000313" key="2">
    <source>
        <dbReference type="EMBL" id="KAK6969027.1"/>
    </source>
</evidence>
<keyword evidence="1" id="KW-1133">Transmembrane helix</keyword>
<dbReference type="AlphaFoldDB" id="A0AAV9Z1Y5"/>
<protein>
    <recommendedName>
        <fullName evidence="4">Gustatory receptor</fullName>
    </recommendedName>
</protein>
<organism evidence="2 3">
    <name type="scientific">Favolaschia claudopus</name>
    <dbReference type="NCBI Taxonomy" id="2862362"/>
    <lineage>
        <taxon>Eukaryota</taxon>
        <taxon>Fungi</taxon>
        <taxon>Dikarya</taxon>
        <taxon>Basidiomycota</taxon>
        <taxon>Agaricomycotina</taxon>
        <taxon>Agaricomycetes</taxon>
        <taxon>Agaricomycetidae</taxon>
        <taxon>Agaricales</taxon>
        <taxon>Marasmiineae</taxon>
        <taxon>Mycenaceae</taxon>
        <taxon>Favolaschia</taxon>
    </lineage>
</organism>
<evidence type="ECO:0000256" key="1">
    <source>
        <dbReference type="SAM" id="Phobius"/>
    </source>
</evidence>
<sequence length="324" mass="36319">MTSQSLLVELQFVGYWLETLIYGIYLTTCVSCLRSLLLIHTGSEVRWRTRREVKWFFLVVGTSLFVVSTFHIIMGLLQTMQLFVGGNDHQNGLTDSSNGAEWFIVARNEFITQVIQSLLGDLVLVYRFISHRVHRSQHRSNSHPRCLIVYGPCWKLALPSILLYIADVAFAVSFIAGIILTLDGFRVATVPWLSAFGLTFFLVAALQNILTTCLLIWRIWKVDQQARKLGRISPPAPQRSLRHIIRVLAESGVCYTTMIILVFVVSVLNNAAMYPVSDVALQAAGIAFNFIIMQTAPSHERTAGPMEDGVQTSSLRFHVASTAE</sequence>